<dbReference type="GO" id="GO:0000271">
    <property type="term" value="P:polysaccharide biosynthetic process"/>
    <property type="evidence" value="ECO:0007669"/>
    <property type="project" value="TreeGrafter"/>
</dbReference>
<protein>
    <submittedName>
        <fullName evidence="7">dTDP-4-amino-4,6-dideoxygalactose transaminase</fullName>
    </submittedName>
</protein>
<evidence type="ECO:0000313" key="7">
    <source>
        <dbReference type="EMBL" id="SDP26838.1"/>
    </source>
</evidence>
<dbReference type="InterPro" id="IPR015422">
    <property type="entry name" value="PyrdxlP-dep_Trfase_small"/>
</dbReference>
<dbReference type="STRING" id="443156.SAMN04489867_1906"/>
<evidence type="ECO:0000256" key="2">
    <source>
        <dbReference type="ARBA" id="ARBA00037999"/>
    </source>
</evidence>
<dbReference type="Pfam" id="PF01041">
    <property type="entry name" value="DegT_DnrJ_EryC1"/>
    <property type="match status" value="1"/>
</dbReference>
<evidence type="ECO:0000256" key="5">
    <source>
        <dbReference type="RuleBase" id="RU004508"/>
    </source>
</evidence>
<dbReference type="GO" id="GO:0030170">
    <property type="term" value="F:pyridoxal phosphate binding"/>
    <property type="evidence" value="ECO:0007669"/>
    <property type="project" value="TreeGrafter"/>
</dbReference>
<keyword evidence="8" id="KW-1185">Reference proteome</keyword>
<dbReference type="PIRSF" id="PIRSF000390">
    <property type="entry name" value="PLP_StrS"/>
    <property type="match status" value="1"/>
</dbReference>
<dbReference type="OrthoDB" id="9804264at2"/>
<comment type="similarity">
    <text evidence="2 5">Belongs to the DegT/DnrJ/EryC1 family.</text>
</comment>
<dbReference type="InterPro" id="IPR000653">
    <property type="entry name" value="DegT/StrS_aminotransferase"/>
</dbReference>
<dbReference type="RefSeq" id="WP_091784501.1">
    <property type="nucleotide sequence ID" value="NZ_LT629711.1"/>
</dbReference>
<reference evidence="8" key="1">
    <citation type="submission" date="2016-10" db="EMBL/GenBank/DDBJ databases">
        <authorList>
            <person name="Varghese N."/>
            <person name="Submissions S."/>
        </authorList>
    </citation>
    <scope>NUCLEOTIDE SEQUENCE [LARGE SCALE GENOMIC DNA]</scope>
    <source>
        <strain evidence="8">DSM 22329</strain>
    </source>
</reference>
<feature type="region of interest" description="Disordered" evidence="6">
    <location>
        <begin position="1"/>
        <end position="26"/>
    </location>
</feature>
<dbReference type="Gene3D" id="3.90.1150.10">
    <property type="entry name" value="Aspartate Aminotransferase, domain 1"/>
    <property type="match status" value="1"/>
</dbReference>
<dbReference type="InterPro" id="IPR015424">
    <property type="entry name" value="PyrdxlP-dep_Trfase"/>
</dbReference>
<evidence type="ECO:0000256" key="1">
    <source>
        <dbReference type="ARBA" id="ARBA00022898"/>
    </source>
</evidence>
<organism evidence="7 8">
    <name type="scientific">Pedococcus dokdonensis</name>
    <dbReference type="NCBI Taxonomy" id="443156"/>
    <lineage>
        <taxon>Bacteria</taxon>
        <taxon>Bacillati</taxon>
        <taxon>Actinomycetota</taxon>
        <taxon>Actinomycetes</taxon>
        <taxon>Micrococcales</taxon>
        <taxon>Intrasporangiaceae</taxon>
        <taxon>Pedococcus</taxon>
    </lineage>
</organism>
<dbReference type="AlphaFoldDB" id="A0A1H0RD61"/>
<name>A0A1H0RD61_9MICO</name>
<dbReference type="Gene3D" id="3.40.640.10">
    <property type="entry name" value="Type I PLP-dependent aspartate aminotransferase-like (Major domain)"/>
    <property type="match status" value="1"/>
</dbReference>
<evidence type="ECO:0000256" key="3">
    <source>
        <dbReference type="PIRSR" id="PIRSR000390-1"/>
    </source>
</evidence>
<dbReference type="CDD" id="cd00616">
    <property type="entry name" value="AHBA_syn"/>
    <property type="match status" value="1"/>
</dbReference>
<feature type="active site" description="Proton acceptor" evidence="3">
    <location>
        <position position="199"/>
    </location>
</feature>
<dbReference type="SUPFAM" id="SSF53383">
    <property type="entry name" value="PLP-dependent transferases"/>
    <property type="match status" value="1"/>
</dbReference>
<sequence length="387" mass="42337">MSIELHHDQLTDPVPTGRQLHVGRPNLGPREELDRLIDGIYARRWVTNDGPLVRQLEDTLTQRLGVRHCIAMCNGTVALEIAIRALGLTGEVIVPSFTFVATAHALSWQGITPVFADIDPRTHNLDPSAVERVITERTTGIIAVHLWGRPAPVGELQSLADRHGLQLMYDAAHAFDCTVGGKRVGGFGRAEVFSFHGTKFFNTFEGGAIATDDDELAATARLMRNFGFSGYDNVIHPGTNGKMSEVCAAMGLVNLDHLDTVVKENRRAHTTYTNLLRDVPGVSVVQPDPGEAHNHQYVVLEVDNDRASRDGILARLHANDVLARRYFWPGVHRMQPYASADPKAGERLPVTERLAAGILVVPTGPSVSDSDIERVVSIIRDAVDGRP</sequence>
<evidence type="ECO:0000256" key="4">
    <source>
        <dbReference type="PIRSR" id="PIRSR000390-2"/>
    </source>
</evidence>
<accession>A0A1H0RD61</accession>
<feature type="modified residue" description="N6-(pyridoxal phosphate)lysine" evidence="4">
    <location>
        <position position="199"/>
    </location>
</feature>
<dbReference type="GO" id="GO:0008483">
    <property type="term" value="F:transaminase activity"/>
    <property type="evidence" value="ECO:0007669"/>
    <property type="project" value="TreeGrafter"/>
</dbReference>
<dbReference type="PANTHER" id="PTHR30244">
    <property type="entry name" value="TRANSAMINASE"/>
    <property type="match status" value="1"/>
</dbReference>
<dbReference type="InterPro" id="IPR015421">
    <property type="entry name" value="PyrdxlP-dep_Trfase_major"/>
</dbReference>
<dbReference type="PANTHER" id="PTHR30244:SF9">
    <property type="entry name" value="PROTEIN RV3402C"/>
    <property type="match status" value="1"/>
</dbReference>
<proteinExistence type="inferred from homology"/>
<feature type="compositionally biased region" description="Basic and acidic residues" evidence="6">
    <location>
        <begin position="1"/>
        <end position="10"/>
    </location>
</feature>
<gene>
    <name evidence="7" type="ORF">SAMN04489867_1906</name>
</gene>
<evidence type="ECO:0000313" key="8">
    <source>
        <dbReference type="Proteomes" id="UP000199077"/>
    </source>
</evidence>
<keyword evidence="1 4" id="KW-0663">Pyridoxal phosphate</keyword>
<dbReference type="EMBL" id="LT629711">
    <property type="protein sequence ID" value="SDP26838.1"/>
    <property type="molecule type" value="Genomic_DNA"/>
</dbReference>
<evidence type="ECO:0000256" key="6">
    <source>
        <dbReference type="SAM" id="MobiDB-lite"/>
    </source>
</evidence>
<dbReference type="Proteomes" id="UP000199077">
    <property type="component" value="Chromosome I"/>
</dbReference>